<keyword evidence="1" id="KW-0472">Membrane</keyword>
<keyword evidence="3" id="KW-1185">Reference proteome</keyword>
<evidence type="ECO:0000256" key="1">
    <source>
        <dbReference type="SAM" id="Phobius"/>
    </source>
</evidence>
<protein>
    <submittedName>
        <fullName evidence="2">Uncharacterized protein</fullName>
    </submittedName>
</protein>
<proteinExistence type="predicted"/>
<feature type="transmembrane region" description="Helical" evidence="1">
    <location>
        <begin position="28"/>
        <end position="46"/>
    </location>
</feature>
<gene>
    <name evidence="2" type="ORF">BN2614_LOCUS1</name>
</gene>
<dbReference type="AlphaFoldDB" id="A0A9X9LY58"/>
<keyword evidence="1" id="KW-0812">Transmembrane</keyword>
<reference evidence="2 3" key="1">
    <citation type="submission" date="2018-10" db="EMBL/GenBank/DDBJ databases">
        <authorList>
            <person name="Ekblom R."/>
            <person name="Jareborg N."/>
        </authorList>
    </citation>
    <scope>NUCLEOTIDE SEQUENCE [LARGE SCALE GENOMIC DNA]</scope>
    <source>
        <tissue evidence="2">Muscle</tissue>
    </source>
</reference>
<dbReference type="EMBL" id="CYRY02027640">
    <property type="protein sequence ID" value="VCW99136.1"/>
    <property type="molecule type" value="Genomic_DNA"/>
</dbReference>
<dbReference type="Proteomes" id="UP000269945">
    <property type="component" value="Unassembled WGS sequence"/>
</dbReference>
<accession>A0A9X9LY58</accession>
<name>A0A9X9LY58_GULGU</name>
<evidence type="ECO:0000313" key="2">
    <source>
        <dbReference type="EMBL" id="VCW99136.1"/>
    </source>
</evidence>
<keyword evidence="1" id="KW-1133">Transmembrane helix</keyword>
<sequence>AECAVSCSKSVAWESRKTNGVKPRIREIAFPKIWYPIPGIWLFTFIEKKKKRRKKKRCTNLNYSKMSSYQALFYLQPYETFC</sequence>
<comment type="caution">
    <text evidence="2">The sequence shown here is derived from an EMBL/GenBank/DDBJ whole genome shotgun (WGS) entry which is preliminary data.</text>
</comment>
<evidence type="ECO:0000313" key="3">
    <source>
        <dbReference type="Proteomes" id="UP000269945"/>
    </source>
</evidence>
<feature type="non-terminal residue" evidence="2">
    <location>
        <position position="1"/>
    </location>
</feature>
<organism evidence="2 3">
    <name type="scientific">Gulo gulo</name>
    <name type="common">Wolverine</name>
    <name type="synonym">Gluton</name>
    <dbReference type="NCBI Taxonomy" id="48420"/>
    <lineage>
        <taxon>Eukaryota</taxon>
        <taxon>Metazoa</taxon>
        <taxon>Chordata</taxon>
        <taxon>Craniata</taxon>
        <taxon>Vertebrata</taxon>
        <taxon>Euteleostomi</taxon>
        <taxon>Mammalia</taxon>
        <taxon>Eutheria</taxon>
        <taxon>Laurasiatheria</taxon>
        <taxon>Carnivora</taxon>
        <taxon>Caniformia</taxon>
        <taxon>Musteloidea</taxon>
        <taxon>Mustelidae</taxon>
        <taxon>Guloninae</taxon>
        <taxon>Gulo</taxon>
    </lineage>
</organism>